<dbReference type="Pfam" id="PF00248">
    <property type="entry name" value="Aldo_ket_red"/>
    <property type="match status" value="1"/>
</dbReference>
<dbReference type="PRINTS" id="PR00069">
    <property type="entry name" value="ALDKETRDTASE"/>
</dbReference>
<reference evidence="7" key="1">
    <citation type="submission" date="2017-01" db="EMBL/GenBank/DDBJ databases">
        <authorList>
            <person name="Varghese N."/>
            <person name="Submissions S."/>
        </authorList>
    </citation>
    <scope>NUCLEOTIDE SEQUENCE [LARGE SCALE GENOMIC DNA]</scope>
    <source>
        <strain evidence="7">CGMCC 1.7737</strain>
    </source>
</reference>
<dbReference type="InterPro" id="IPR018170">
    <property type="entry name" value="Aldo/ket_reductase_CS"/>
</dbReference>
<keyword evidence="7" id="KW-1185">Reference proteome</keyword>
<protein>
    <submittedName>
        <fullName evidence="6">2,5-diketo-D-gluconate reductase B</fullName>
    </submittedName>
</protein>
<dbReference type="FunFam" id="3.20.20.100:FF:000002">
    <property type="entry name" value="2,5-diketo-D-gluconic acid reductase A"/>
    <property type="match status" value="1"/>
</dbReference>
<feature type="region of interest" description="Disordered" evidence="4">
    <location>
        <begin position="49"/>
        <end position="97"/>
    </location>
</feature>
<evidence type="ECO:0000256" key="3">
    <source>
        <dbReference type="ARBA" id="ARBA00023002"/>
    </source>
</evidence>
<proteinExistence type="inferred from homology"/>
<feature type="compositionally biased region" description="Acidic residues" evidence="4">
    <location>
        <begin position="71"/>
        <end position="85"/>
    </location>
</feature>
<dbReference type="PROSITE" id="PS00062">
    <property type="entry name" value="ALDOKETO_REDUCTASE_2"/>
    <property type="match status" value="1"/>
</dbReference>
<dbReference type="Proteomes" id="UP000186914">
    <property type="component" value="Unassembled WGS sequence"/>
</dbReference>
<evidence type="ECO:0000313" key="7">
    <source>
        <dbReference type="Proteomes" id="UP000186914"/>
    </source>
</evidence>
<dbReference type="SUPFAM" id="SSF51430">
    <property type="entry name" value="NAD(P)-linked oxidoreductase"/>
    <property type="match status" value="1"/>
</dbReference>
<evidence type="ECO:0000256" key="4">
    <source>
        <dbReference type="SAM" id="MobiDB-lite"/>
    </source>
</evidence>
<dbReference type="GO" id="GO:0016616">
    <property type="term" value="F:oxidoreductase activity, acting on the CH-OH group of donors, NAD or NADP as acceptor"/>
    <property type="evidence" value="ECO:0007669"/>
    <property type="project" value="UniProtKB-ARBA"/>
</dbReference>
<dbReference type="PROSITE" id="PS00798">
    <property type="entry name" value="ALDOKETO_REDUCTASE_1"/>
    <property type="match status" value="1"/>
</dbReference>
<dbReference type="EMBL" id="FTNO01000001">
    <property type="protein sequence ID" value="SIR10856.1"/>
    <property type="molecule type" value="Genomic_DNA"/>
</dbReference>
<dbReference type="InterPro" id="IPR023210">
    <property type="entry name" value="NADP_OxRdtase_dom"/>
</dbReference>
<gene>
    <name evidence="6" type="ORF">SAMN05421858_1453</name>
</gene>
<feature type="region of interest" description="Disordered" evidence="4">
    <location>
        <begin position="1"/>
        <end position="20"/>
    </location>
</feature>
<evidence type="ECO:0000256" key="2">
    <source>
        <dbReference type="ARBA" id="ARBA00022857"/>
    </source>
</evidence>
<dbReference type="InterPro" id="IPR036812">
    <property type="entry name" value="NAD(P)_OxRdtase_dom_sf"/>
</dbReference>
<evidence type="ECO:0000313" key="6">
    <source>
        <dbReference type="EMBL" id="SIR10856.1"/>
    </source>
</evidence>
<evidence type="ECO:0000259" key="5">
    <source>
        <dbReference type="Pfam" id="PF00248"/>
    </source>
</evidence>
<dbReference type="Gene3D" id="3.20.20.100">
    <property type="entry name" value="NADP-dependent oxidoreductase domain"/>
    <property type="match status" value="1"/>
</dbReference>
<accession>A0A1N6Y8L1</accession>
<comment type="similarity">
    <text evidence="1">Belongs to the aldo/keto reductase family.</text>
</comment>
<keyword evidence="3" id="KW-0560">Oxidoreductase</keyword>
<evidence type="ECO:0000256" key="1">
    <source>
        <dbReference type="ARBA" id="ARBA00007905"/>
    </source>
</evidence>
<organism evidence="6 7">
    <name type="scientific">Haladaptatus litoreus</name>
    <dbReference type="NCBI Taxonomy" id="553468"/>
    <lineage>
        <taxon>Archaea</taxon>
        <taxon>Methanobacteriati</taxon>
        <taxon>Methanobacteriota</taxon>
        <taxon>Stenosarchaea group</taxon>
        <taxon>Halobacteria</taxon>
        <taxon>Halobacteriales</taxon>
        <taxon>Haladaptataceae</taxon>
        <taxon>Haladaptatus</taxon>
    </lineage>
</organism>
<feature type="domain" description="NADP-dependent oxidoreductase" evidence="5">
    <location>
        <begin position="102"/>
        <end position="347"/>
    </location>
</feature>
<sequence>MVEEKSDTEESHTEQTGRTTSLLRRVLPLGVGFAFGYLFGKRSKGAPALDEMGMKPSEIETPDAVKQAMETEGEEESQPEPEESSPEVTAFSAPETHGMPMLGFGTYELDDYDQCVESVKTAIETGYRHIDTAEGYDNESAVGDAIAESDVSRDELFVATKVSPDNLDYDQVLTSAEESLDRLGLDYVDLLYVHWPTGDYEADDTLEAFAELREEGLIREIGVSNFTVDLLEEAVEAAEEPIFANQVEMHPLLQQDDLREFCGQEDVDVELVAYSPIARGDVADVPELRAVAEKYDATPEQVSLAWCREKGVTAIPKATGQEHIQENWRSLGVELDKEDVAKIDNIDQEERLIDPDRAPWN</sequence>
<dbReference type="PANTHER" id="PTHR43827:SF3">
    <property type="entry name" value="NADP-DEPENDENT OXIDOREDUCTASE DOMAIN-CONTAINING PROTEIN"/>
    <property type="match status" value="1"/>
</dbReference>
<name>A0A1N6Y8L1_9EURY</name>
<dbReference type="PANTHER" id="PTHR43827">
    <property type="entry name" value="2,5-DIKETO-D-GLUCONIC ACID REDUCTASE"/>
    <property type="match status" value="1"/>
</dbReference>
<dbReference type="AlphaFoldDB" id="A0A1N6Y8L1"/>
<dbReference type="InterPro" id="IPR020471">
    <property type="entry name" value="AKR"/>
</dbReference>
<feature type="compositionally biased region" description="Basic and acidic residues" evidence="4">
    <location>
        <begin position="1"/>
        <end position="15"/>
    </location>
</feature>
<keyword evidence="2" id="KW-0521">NADP</keyword>